<evidence type="ECO:0000313" key="3">
    <source>
        <dbReference type="Proteomes" id="UP001164746"/>
    </source>
</evidence>
<keyword evidence="1" id="KW-0732">Signal</keyword>
<dbReference type="EMBL" id="CP111018">
    <property type="protein sequence ID" value="WAR10320.1"/>
    <property type="molecule type" value="Genomic_DNA"/>
</dbReference>
<feature type="signal peptide" evidence="1">
    <location>
        <begin position="1"/>
        <end position="22"/>
    </location>
</feature>
<feature type="chain" id="PRO_5047273399" evidence="1">
    <location>
        <begin position="23"/>
        <end position="215"/>
    </location>
</feature>
<accession>A0ABY7EKB5</accession>
<organism evidence="2 3">
    <name type="scientific">Mya arenaria</name>
    <name type="common">Soft-shell clam</name>
    <dbReference type="NCBI Taxonomy" id="6604"/>
    <lineage>
        <taxon>Eukaryota</taxon>
        <taxon>Metazoa</taxon>
        <taxon>Spiralia</taxon>
        <taxon>Lophotrochozoa</taxon>
        <taxon>Mollusca</taxon>
        <taxon>Bivalvia</taxon>
        <taxon>Autobranchia</taxon>
        <taxon>Heteroconchia</taxon>
        <taxon>Euheterodonta</taxon>
        <taxon>Imparidentia</taxon>
        <taxon>Neoheterodontei</taxon>
        <taxon>Myida</taxon>
        <taxon>Myoidea</taxon>
        <taxon>Myidae</taxon>
        <taxon>Mya</taxon>
    </lineage>
</organism>
<gene>
    <name evidence="2" type="ORF">MAR_035396</name>
</gene>
<name>A0ABY7EKB5_MYAAR</name>
<sequence>MDLKCWCSVFCCMSLLLSKTDGNCARYLNIGEAKIPKGMDLATYKNTTVGTLLGEVYFGMKAPPLFVPDVNYHSLTVPVNSTHFAQLTEGDTPGTGRCASAVTYLKITTDETRFQRGPMGSAEIQVYFSSCPTKYVWGFRCSQPGGSKQNKCPLDQTYLGLYVVQNNFSVVPGIREYMSDLPFEQMAKDLCPTAACTQANNLREYKGNINDYLIN</sequence>
<reference evidence="2" key="1">
    <citation type="submission" date="2022-11" db="EMBL/GenBank/DDBJ databases">
        <title>Centuries of genome instability and evolution in soft-shell clam transmissible cancer (bioRxiv).</title>
        <authorList>
            <person name="Hart S.F.M."/>
            <person name="Yonemitsu M.A."/>
            <person name="Giersch R.M."/>
            <person name="Beal B.F."/>
            <person name="Arriagada G."/>
            <person name="Davis B.W."/>
            <person name="Ostrander E.A."/>
            <person name="Goff S.P."/>
            <person name="Metzger M.J."/>
        </authorList>
    </citation>
    <scope>NUCLEOTIDE SEQUENCE</scope>
    <source>
        <strain evidence="2">MELC-2E11</strain>
        <tissue evidence="2">Siphon/mantle</tissue>
    </source>
</reference>
<evidence type="ECO:0000256" key="1">
    <source>
        <dbReference type="SAM" id="SignalP"/>
    </source>
</evidence>
<proteinExistence type="predicted"/>
<dbReference type="Proteomes" id="UP001164746">
    <property type="component" value="Chromosome 7"/>
</dbReference>
<protein>
    <submittedName>
        <fullName evidence="2">Uncharacterized protein</fullName>
    </submittedName>
</protein>
<keyword evidence="3" id="KW-1185">Reference proteome</keyword>
<evidence type="ECO:0000313" key="2">
    <source>
        <dbReference type="EMBL" id="WAR10320.1"/>
    </source>
</evidence>